<dbReference type="Gene3D" id="3.80.30.20">
    <property type="entry name" value="tm_1862 like domain"/>
    <property type="match status" value="1"/>
</dbReference>
<evidence type="ECO:0000313" key="12">
    <source>
        <dbReference type="Proteomes" id="UP000326961"/>
    </source>
</evidence>
<gene>
    <name evidence="11" type="ORF">D4A35_06540</name>
</gene>
<dbReference type="Gene3D" id="3.40.50.280">
    <property type="entry name" value="Cobalamin-binding domain"/>
    <property type="match status" value="1"/>
</dbReference>
<dbReference type="GO" id="GO:0051539">
    <property type="term" value="F:4 iron, 4 sulfur cluster binding"/>
    <property type="evidence" value="ECO:0007669"/>
    <property type="project" value="UniProtKB-KW"/>
</dbReference>
<keyword evidence="8" id="KW-0411">Iron-sulfur</keyword>
<dbReference type="AlphaFoldDB" id="A0A5P3XDU1"/>
<dbReference type="PANTHER" id="PTHR43409:SF7">
    <property type="entry name" value="BLL1977 PROTEIN"/>
    <property type="match status" value="1"/>
</dbReference>
<dbReference type="Pfam" id="PF02310">
    <property type="entry name" value="B12-binding"/>
    <property type="match status" value="1"/>
</dbReference>
<dbReference type="PANTHER" id="PTHR43409">
    <property type="entry name" value="ANAEROBIC MAGNESIUM-PROTOPORPHYRIN IX MONOMETHYL ESTER CYCLASE-RELATED"/>
    <property type="match status" value="1"/>
</dbReference>
<dbReference type="SUPFAM" id="SSF102114">
    <property type="entry name" value="Radical SAM enzymes"/>
    <property type="match status" value="1"/>
</dbReference>
<dbReference type="InterPro" id="IPR006158">
    <property type="entry name" value="Cobalamin-bd"/>
</dbReference>
<dbReference type="CDD" id="cd02068">
    <property type="entry name" value="radical_SAM_B12_BD"/>
    <property type="match status" value="1"/>
</dbReference>
<evidence type="ECO:0000256" key="1">
    <source>
        <dbReference type="ARBA" id="ARBA00001966"/>
    </source>
</evidence>
<keyword evidence="3" id="KW-0489">Methyltransferase</keyword>
<dbReference type="GO" id="GO:0005829">
    <property type="term" value="C:cytosol"/>
    <property type="evidence" value="ECO:0007669"/>
    <property type="project" value="TreeGrafter"/>
</dbReference>
<proteinExistence type="predicted"/>
<dbReference type="InterPro" id="IPR020612">
    <property type="entry name" value="Methylthiotransferase_CS"/>
</dbReference>
<feature type="domain" description="Radical SAM core" evidence="10">
    <location>
        <begin position="213"/>
        <end position="433"/>
    </location>
</feature>
<dbReference type="Proteomes" id="UP000326961">
    <property type="component" value="Chromosome"/>
</dbReference>
<dbReference type="SFLD" id="SFLDS00029">
    <property type="entry name" value="Radical_SAM"/>
    <property type="match status" value="1"/>
</dbReference>
<evidence type="ECO:0000256" key="8">
    <source>
        <dbReference type="ARBA" id="ARBA00023014"/>
    </source>
</evidence>
<keyword evidence="6" id="KW-0479">Metal-binding</keyword>
<evidence type="ECO:0000256" key="6">
    <source>
        <dbReference type="ARBA" id="ARBA00022723"/>
    </source>
</evidence>
<evidence type="ECO:0000259" key="9">
    <source>
        <dbReference type="PROSITE" id="PS51332"/>
    </source>
</evidence>
<dbReference type="GO" id="GO:0031419">
    <property type="term" value="F:cobalamin binding"/>
    <property type="evidence" value="ECO:0007669"/>
    <property type="project" value="InterPro"/>
</dbReference>
<name>A0A5P3XDU1_PARBF</name>
<dbReference type="Pfam" id="PF04055">
    <property type="entry name" value="Radical_SAM"/>
    <property type="match status" value="1"/>
</dbReference>
<keyword evidence="7" id="KW-0408">Iron</keyword>
<dbReference type="InterPro" id="IPR007197">
    <property type="entry name" value="rSAM"/>
</dbReference>
<evidence type="ECO:0000256" key="5">
    <source>
        <dbReference type="ARBA" id="ARBA00022691"/>
    </source>
</evidence>
<dbReference type="PROSITE" id="PS01278">
    <property type="entry name" value="MTTASE_RADICAL"/>
    <property type="match status" value="1"/>
</dbReference>
<keyword evidence="2" id="KW-0004">4Fe-4S</keyword>
<accession>A0A5P3XDU1</accession>
<dbReference type="GO" id="GO:0003824">
    <property type="term" value="F:catalytic activity"/>
    <property type="evidence" value="ECO:0007669"/>
    <property type="project" value="InterPro"/>
</dbReference>
<keyword evidence="5" id="KW-0949">S-adenosyl-L-methionine</keyword>
<dbReference type="InterPro" id="IPR006638">
    <property type="entry name" value="Elp3/MiaA/NifB-like_rSAM"/>
</dbReference>
<evidence type="ECO:0000256" key="3">
    <source>
        <dbReference type="ARBA" id="ARBA00022603"/>
    </source>
</evidence>
<comment type="cofactor">
    <cofactor evidence="1">
        <name>[4Fe-4S] cluster</name>
        <dbReference type="ChEBI" id="CHEBI:49883"/>
    </cofactor>
</comment>
<dbReference type="GO" id="GO:0046872">
    <property type="term" value="F:metal ion binding"/>
    <property type="evidence" value="ECO:0007669"/>
    <property type="project" value="UniProtKB-KW"/>
</dbReference>
<evidence type="ECO:0000256" key="4">
    <source>
        <dbReference type="ARBA" id="ARBA00022679"/>
    </source>
</evidence>
<evidence type="ECO:0000259" key="10">
    <source>
        <dbReference type="PROSITE" id="PS51918"/>
    </source>
</evidence>
<dbReference type="InterPro" id="IPR023404">
    <property type="entry name" value="rSAM_horseshoe"/>
</dbReference>
<dbReference type="EMBL" id="CP032452">
    <property type="protein sequence ID" value="QEZ68614.1"/>
    <property type="molecule type" value="Genomic_DNA"/>
</dbReference>
<protein>
    <submittedName>
        <fullName evidence="11">Radical SAM protein</fullName>
    </submittedName>
</protein>
<dbReference type="SMART" id="SM00729">
    <property type="entry name" value="Elp3"/>
    <property type="match status" value="1"/>
</dbReference>
<dbReference type="PROSITE" id="PS51918">
    <property type="entry name" value="RADICAL_SAM"/>
    <property type="match status" value="1"/>
</dbReference>
<evidence type="ECO:0000256" key="2">
    <source>
        <dbReference type="ARBA" id="ARBA00022485"/>
    </source>
</evidence>
<dbReference type="CDD" id="cd01335">
    <property type="entry name" value="Radical_SAM"/>
    <property type="match status" value="1"/>
</dbReference>
<sequence>MKILLVNAPIPRAIRMFDFADEETLKSFGRRVMVGPPLALNEISAMTPDEEVVILDQKTEFDNIKDYDYEKEYINELIRFKPDIVGFTCITAQYNSVLNLIDITKKHDRDILTFVGGIHPTLCSESFKDTNVDVVCIGIGKHSYKAIVDEYKKNGRNADFSKITGIAINENHFLRYTKSICELTIEEVRNSHLNEDVMPNRKLTDKYNYKINHVNKTIHYISTSQGCTHKCNFCTVWQTTGGKYYHKDVEKIIKELKTMDKYEIIRFCDANTFGDIKKAKQLFTRIIEEGLDKHFYMADVRVDTVISHPDVLKLARDAGLRIVICGLEGTSDEELKAYNKQSTIDKTKKALKYLNELGIFVNGNYIVKPNFVESDFKQLEDFVMENPIFNSGFTVLTPFPGTSLWEEMKDDILNENLDYYNLTNSVVKTTLPEEVFYKRMCKLYKISKKSAEKYIKLYGHLSAM</sequence>
<dbReference type="InterPro" id="IPR034466">
    <property type="entry name" value="Methyltransferase_Class_B"/>
</dbReference>
<evidence type="ECO:0000313" key="11">
    <source>
        <dbReference type="EMBL" id="QEZ68614.1"/>
    </source>
</evidence>
<dbReference type="RefSeq" id="WP_150846321.1">
    <property type="nucleotide sequence ID" value="NZ_CP032452.1"/>
</dbReference>
<evidence type="ECO:0000256" key="7">
    <source>
        <dbReference type="ARBA" id="ARBA00023004"/>
    </source>
</evidence>
<reference evidence="11 12" key="1">
    <citation type="submission" date="2018-09" db="EMBL/GenBank/DDBJ databases">
        <title>A clostridial neurotoxin that targets Anopheles mosquitoes.</title>
        <authorList>
            <person name="Contreras E."/>
            <person name="Masuyer G."/>
            <person name="Qureshi N."/>
            <person name="Chawla S."/>
            <person name="Lim H.L."/>
            <person name="Chen J."/>
            <person name="Stenmark P."/>
            <person name="Gill S."/>
        </authorList>
    </citation>
    <scope>NUCLEOTIDE SEQUENCE [LARGE SCALE GENOMIC DNA]</scope>
    <source>
        <strain evidence="11 12">Cbm</strain>
    </source>
</reference>
<feature type="domain" description="B12-binding" evidence="9">
    <location>
        <begin position="51"/>
        <end position="158"/>
    </location>
</feature>
<dbReference type="PROSITE" id="PS51332">
    <property type="entry name" value="B12_BINDING"/>
    <property type="match status" value="1"/>
</dbReference>
<dbReference type="InterPro" id="IPR058240">
    <property type="entry name" value="rSAM_sf"/>
</dbReference>
<dbReference type="InterPro" id="IPR051198">
    <property type="entry name" value="BchE-like"/>
</dbReference>
<dbReference type="SFLD" id="SFLDG01123">
    <property type="entry name" value="methyltransferase_(Class_B)"/>
    <property type="match status" value="1"/>
</dbReference>
<keyword evidence="4" id="KW-0808">Transferase</keyword>
<organism evidence="11 12">
    <name type="scientific">Paraclostridium bifermentans</name>
    <name type="common">Clostridium bifermentans</name>
    <dbReference type="NCBI Taxonomy" id="1490"/>
    <lineage>
        <taxon>Bacteria</taxon>
        <taxon>Bacillati</taxon>
        <taxon>Bacillota</taxon>
        <taxon>Clostridia</taxon>
        <taxon>Peptostreptococcales</taxon>
        <taxon>Peptostreptococcaceae</taxon>
        <taxon>Paraclostridium</taxon>
    </lineage>
</organism>
<dbReference type="SFLD" id="SFLDG01082">
    <property type="entry name" value="B12-binding_domain_containing"/>
    <property type="match status" value="1"/>
</dbReference>